<sequence>MDITWYGLSCFRIRESGVTVICDPYDKSVGLVLPKMRADIVTVSHDRPGHNAVDRVLGEPKVLTGPGEYEVKNVFITGLTTYHRRSDKRPPERNVAFFFEFGDLTVGHLGDIGEVPTQSEIEELNIGEIDLLMVPVGGGETLDPARAVELVGLLEPRLVIPMHYRHEGLNGTLLHSLESVDRFLKEFGAASVEPIEMLKLTKSTLPEETQVVLLKPNL</sequence>
<proteinExistence type="predicted"/>
<accession>A0A7C1K0B0</accession>
<protein>
    <submittedName>
        <fullName evidence="1">Lactamase</fullName>
    </submittedName>
</protein>
<dbReference type="AlphaFoldDB" id="A0A7C1K0B0"/>
<reference evidence="1" key="1">
    <citation type="journal article" date="2020" name="mSystems">
        <title>Genome- and Community-Level Interaction Insights into Carbon Utilization and Element Cycling Functions of Hydrothermarchaeota in Hydrothermal Sediment.</title>
        <authorList>
            <person name="Zhou Z."/>
            <person name="Liu Y."/>
            <person name="Xu W."/>
            <person name="Pan J."/>
            <person name="Luo Z.H."/>
            <person name="Li M."/>
        </authorList>
    </citation>
    <scope>NUCLEOTIDE SEQUENCE [LARGE SCALE GENOMIC DNA]</scope>
    <source>
        <strain evidence="1">SpSt-289</strain>
    </source>
</reference>
<organism evidence="1">
    <name type="scientific">Caldilinea aerophila</name>
    <dbReference type="NCBI Taxonomy" id="133453"/>
    <lineage>
        <taxon>Bacteria</taxon>
        <taxon>Bacillati</taxon>
        <taxon>Chloroflexota</taxon>
        <taxon>Caldilineae</taxon>
        <taxon>Caldilineales</taxon>
        <taxon>Caldilineaceae</taxon>
        <taxon>Caldilinea</taxon>
    </lineage>
</organism>
<name>A0A7C1K0B0_9CHLR</name>
<dbReference type="InterPro" id="IPR036866">
    <property type="entry name" value="RibonucZ/Hydroxyglut_hydro"/>
</dbReference>
<dbReference type="EMBL" id="DSMG01000100">
    <property type="protein sequence ID" value="HDX31789.1"/>
    <property type="molecule type" value="Genomic_DNA"/>
</dbReference>
<comment type="caution">
    <text evidence="1">The sequence shown here is derived from an EMBL/GenBank/DDBJ whole genome shotgun (WGS) entry which is preliminary data.</text>
</comment>
<dbReference type="Gene3D" id="3.60.15.10">
    <property type="entry name" value="Ribonuclease Z/Hydroxyacylglutathione hydrolase-like"/>
    <property type="match status" value="1"/>
</dbReference>
<dbReference type="Pfam" id="PF13483">
    <property type="entry name" value="Lactamase_B_3"/>
    <property type="match status" value="1"/>
</dbReference>
<dbReference type="PANTHER" id="PTHR39189">
    <property type="entry name" value="UPF0173 METAL-DEPENDENT HYDROLASE YTKL"/>
    <property type="match status" value="1"/>
</dbReference>
<gene>
    <name evidence="1" type="ORF">ENQ20_09910</name>
</gene>
<evidence type="ECO:0000313" key="1">
    <source>
        <dbReference type="EMBL" id="HDX31789.1"/>
    </source>
</evidence>
<dbReference type="SUPFAM" id="SSF56281">
    <property type="entry name" value="Metallo-hydrolase/oxidoreductase"/>
    <property type="match status" value="1"/>
</dbReference>
<dbReference type="PANTHER" id="PTHR39189:SF1">
    <property type="entry name" value="UPF0173 METAL-DEPENDENT HYDROLASE YTKL"/>
    <property type="match status" value="1"/>
</dbReference>